<dbReference type="InterPro" id="IPR016040">
    <property type="entry name" value="NAD(P)-bd_dom"/>
</dbReference>
<dbReference type="Gene3D" id="3.40.50.720">
    <property type="entry name" value="NAD(P)-binding Rossmann-like Domain"/>
    <property type="match status" value="1"/>
</dbReference>
<dbReference type="InterPro" id="IPR036291">
    <property type="entry name" value="NAD(P)-bd_dom_sf"/>
</dbReference>
<keyword evidence="3" id="KW-1185">Reference proteome</keyword>
<evidence type="ECO:0000313" key="2">
    <source>
        <dbReference type="EMBL" id="KAJ7772662.1"/>
    </source>
</evidence>
<dbReference type="Pfam" id="PF13460">
    <property type="entry name" value="NAD_binding_10"/>
    <property type="match status" value="1"/>
</dbReference>
<evidence type="ECO:0000259" key="1">
    <source>
        <dbReference type="Pfam" id="PF13460"/>
    </source>
</evidence>
<reference evidence="2" key="1">
    <citation type="submission" date="2023-03" db="EMBL/GenBank/DDBJ databases">
        <title>Massive genome expansion in bonnet fungi (Mycena s.s.) driven by repeated elements and novel gene families across ecological guilds.</title>
        <authorList>
            <consortium name="Lawrence Berkeley National Laboratory"/>
            <person name="Harder C.B."/>
            <person name="Miyauchi S."/>
            <person name="Viragh M."/>
            <person name="Kuo A."/>
            <person name="Thoen E."/>
            <person name="Andreopoulos B."/>
            <person name="Lu D."/>
            <person name="Skrede I."/>
            <person name="Drula E."/>
            <person name="Henrissat B."/>
            <person name="Morin E."/>
            <person name="Kohler A."/>
            <person name="Barry K."/>
            <person name="LaButti K."/>
            <person name="Morin E."/>
            <person name="Salamov A."/>
            <person name="Lipzen A."/>
            <person name="Mereny Z."/>
            <person name="Hegedus B."/>
            <person name="Baldrian P."/>
            <person name="Stursova M."/>
            <person name="Weitz H."/>
            <person name="Taylor A."/>
            <person name="Grigoriev I.V."/>
            <person name="Nagy L.G."/>
            <person name="Martin F."/>
            <person name="Kauserud H."/>
        </authorList>
    </citation>
    <scope>NUCLEOTIDE SEQUENCE</scope>
    <source>
        <strain evidence="2">CBHHK188m</strain>
    </source>
</reference>
<dbReference type="PANTHER" id="PTHR15020:SF50">
    <property type="entry name" value="UPF0659 PROTEIN YMR090W"/>
    <property type="match status" value="1"/>
</dbReference>
<name>A0AAD7JXM9_9AGAR</name>
<proteinExistence type="predicted"/>
<protein>
    <recommendedName>
        <fullName evidence="1">NAD(P)-binding domain-containing protein</fullName>
    </recommendedName>
</protein>
<gene>
    <name evidence="2" type="ORF">DFH07DRAFT_913526</name>
</gene>
<dbReference type="SUPFAM" id="SSF51735">
    <property type="entry name" value="NAD(P)-binding Rossmann-fold domains"/>
    <property type="match status" value="1"/>
</dbReference>
<feature type="domain" description="NAD(P)-binding" evidence="1">
    <location>
        <begin position="10"/>
        <end position="173"/>
    </location>
</feature>
<comment type="caution">
    <text evidence="2">The sequence shown here is derived from an EMBL/GenBank/DDBJ whole genome shotgun (WGS) entry which is preliminary data.</text>
</comment>
<dbReference type="AlphaFoldDB" id="A0AAD7JXM9"/>
<evidence type="ECO:0000313" key="3">
    <source>
        <dbReference type="Proteomes" id="UP001215280"/>
    </source>
</evidence>
<accession>A0AAD7JXM9</accession>
<dbReference type="EMBL" id="JARJLG010000019">
    <property type="protein sequence ID" value="KAJ7772662.1"/>
    <property type="molecule type" value="Genomic_DNA"/>
</dbReference>
<sequence>MAPLNILTFGASRNIGYFAAVRLLEQGATVTFLLRSPSIFDEDTTIRKYVQSGHARLVKGDALNEADTRRAWDAAGIVDAVVFTIGATPSSASFSLTKGLVMKTPNLCTQCILNVLCTMPTSAHGPQPKLVVLSSTGLTPAAHKALPILLKPLYSMLGAPHRDKVAMERVIAHCAGWTWDPKRDSEPTVDLMGEGWTERSGLPSRGSLDVLVVRAGWLTDGPCEADKGKGYRVSEQELGGYTISRKDAAHFVVDVLTRRWDEFSKKRVNLTY</sequence>
<dbReference type="PANTHER" id="PTHR15020">
    <property type="entry name" value="FLAVIN REDUCTASE-RELATED"/>
    <property type="match status" value="1"/>
</dbReference>
<organism evidence="2 3">
    <name type="scientific">Mycena maculata</name>
    <dbReference type="NCBI Taxonomy" id="230809"/>
    <lineage>
        <taxon>Eukaryota</taxon>
        <taxon>Fungi</taxon>
        <taxon>Dikarya</taxon>
        <taxon>Basidiomycota</taxon>
        <taxon>Agaricomycotina</taxon>
        <taxon>Agaricomycetes</taxon>
        <taxon>Agaricomycetidae</taxon>
        <taxon>Agaricales</taxon>
        <taxon>Marasmiineae</taxon>
        <taxon>Mycenaceae</taxon>
        <taxon>Mycena</taxon>
    </lineage>
</organism>
<dbReference type="Proteomes" id="UP001215280">
    <property type="component" value="Unassembled WGS sequence"/>
</dbReference>